<evidence type="ECO:0000256" key="15">
    <source>
        <dbReference type="ARBA" id="ARBA00023172"/>
    </source>
</evidence>
<keyword evidence="4" id="KW-0540">Nuclease</keyword>
<proteinExistence type="predicted"/>
<dbReference type="PROSITE" id="PS50994">
    <property type="entry name" value="INTEGRASE"/>
    <property type="match status" value="1"/>
</dbReference>
<keyword evidence="8" id="KW-0378">Hydrolase</keyword>
<evidence type="ECO:0000256" key="5">
    <source>
        <dbReference type="ARBA" id="ARBA00022723"/>
    </source>
</evidence>
<accession>A0A6A4FIR1</accession>
<keyword evidence="5" id="KW-0479">Metal-binding</keyword>
<evidence type="ECO:0000256" key="9">
    <source>
        <dbReference type="ARBA" id="ARBA00022840"/>
    </source>
</evidence>
<keyword evidence="2" id="KW-1188">Viral release from host cell</keyword>
<dbReference type="Pfam" id="PF13976">
    <property type="entry name" value="gag_pre-integrs"/>
    <property type="match status" value="1"/>
</dbReference>
<dbReference type="GO" id="GO:0003887">
    <property type="term" value="F:DNA-directed DNA polymerase activity"/>
    <property type="evidence" value="ECO:0007669"/>
    <property type="project" value="UniProtKB-KW"/>
</dbReference>
<dbReference type="InterPro" id="IPR012337">
    <property type="entry name" value="RNaseH-like_sf"/>
</dbReference>
<dbReference type="Gene3D" id="3.30.420.10">
    <property type="entry name" value="Ribonuclease H-like superfamily/Ribonuclease H"/>
    <property type="match status" value="1"/>
</dbReference>
<dbReference type="PANTHER" id="PTHR42648">
    <property type="entry name" value="TRANSPOSASE, PUTATIVE-RELATED"/>
    <property type="match status" value="1"/>
</dbReference>
<evidence type="ECO:0000256" key="12">
    <source>
        <dbReference type="ARBA" id="ARBA00022918"/>
    </source>
</evidence>
<evidence type="ECO:0000256" key="2">
    <source>
        <dbReference type="ARBA" id="ARBA00022612"/>
    </source>
</evidence>
<dbReference type="GO" id="GO:0003676">
    <property type="term" value="F:nucleic acid binding"/>
    <property type="evidence" value="ECO:0007669"/>
    <property type="project" value="InterPro"/>
</dbReference>
<comment type="function">
    <text evidence="1">The aspartyl protease (PR) mediates the proteolytic cleavages of the Gag and Gag-Pol polyproteins after assembly of the VLP.</text>
</comment>
<dbReference type="PANTHER" id="PTHR42648:SF11">
    <property type="entry name" value="TRANSPOSON TY4-P GAG-POL POLYPROTEIN"/>
    <property type="match status" value="1"/>
</dbReference>
<dbReference type="InterPro" id="IPR039537">
    <property type="entry name" value="Retrotran_Ty1/copia-like"/>
</dbReference>
<dbReference type="Pfam" id="PF22936">
    <property type="entry name" value="Pol_BBD"/>
    <property type="match status" value="1"/>
</dbReference>
<evidence type="ECO:0000259" key="16">
    <source>
        <dbReference type="PROSITE" id="PS50994"/>
    </source>
</evidence>
<keyword evidence="7" id="KW-0255">Endonuclease</keyword>
<dbReference type="GO" id="GO:0046872">
    <property type="term" value="F:metal ion binding"/>
    <property type="evidence" value="ECO:0007669"/>
    <property type="project" value="UniProtKB-KW"/>
</dbReference>
<dbReference type="GO" id="GO:0003964">
    <property type="term" value="F:RNA-directed DNA polymerase activity"/>
    <property type="evidence" value="ECO:0007669"/>
    <property type="project" value="UniProtKB-KW"/>
</dbReference>
<evidence type="ECO:0000256" key="6">
    <source>
        <dbReference type="ARBA" id="ARBA00022741"/>
    </source>
</evidence>
<organism evidence="17 18">
    <name type="scientific">Phytophthora rubi</name>
    <dbReference type="NCBI Taxonomy" id="129364"/>
    <lineage>
        <taxon>Eukaryota</taxon>
        <taxon>Sar</taxon>
        <taxon>Stramenopiles</taxon>
        <taxon>Oomycota</taxon>
        <taxon>Peronosporomycetes</taxon>
        <taxon>Peronosporales</taxon>
        <taxon>Peronosporaceae</taxon>
        <taxon>Phytophthora</taxon>
    </lineage>
</organism>
<dbReference type="InterPro" id="IPR025724">
    <property type="entry name" value="GAG-pre-integrase_dom"/>
</dbReference>
<dbReference type="GO" id="GO:0008233">
    <property type="term" value="F:peptidase activity"/>
    <property type="evidence" value="ECO:0007669"/>
    <property type="project" value="UniProtKB-KW"/>
</dbReference>
<dbReference type="SUPFAM" id="SSF53098">
    <property type="entry name" value="Ribonuclease H-like"/>
    <property type="match status" value="1"/>
</dbReference>
<keyword evidence="15" id="KW-0233">DNA recombination</keyword>
<dbReference type="InterPro" id="IPR036397">
    <property type="entry name" value="RNaseH_sf"/>
</dbReference>
<keyword evidence="12" id="KW-0695">RNA-directed DNA polymerase</keyword>
<keyword evidence="13" id="KW-0808">Transferase</keyword>
<sequence>MTRRLHEFKMDDGASMSKHLDAFNELVVGLQTMGERAVRRGTTARGVVELEYELISSVIENAKDIALIEVKEKLLKEYERLGTKDTTTERAFKVNAGRFKGNGHKWNGPKKNAGDFRSKCFKCNQPGHIKLDWWLIDSGATAHMTPHRSDLLEYVALDTTMEVTIADGKKLSVAGRGTVRLLGLEQNRIKMVDVLHIPGVCCRAIALSKKVGKAFVLDCDRGEPRFVQYAGADSQWELWHARMEHPNKDALAKTQRATNGIPCVGQAFSTLCGGCMKGKQTVEAFPKCSKTKTPRVLEVVHTDVMGPMKSTSKGGTKYILTFVDDFSRYVVAYFLKKKSEVASKLKEFMRFYEKQSGEGLMCLRSDNGTEFANKDVARICTLNGIMHQRTVPYSPQQNGVAERMNRTVARLHIRLISR</sequence>
<keyword evidence="13" id="KW-0239">DNA-directed DNA polymerase</keyword>
<keyword evidence="18" id="KW-1185">Reference proteome</keyword>
<evidence type="ECO:0000256" key="1">
    <source>
        <dbReference type="ARBA" id="ARBA00002180"/>
    </source>
</evidence>
<feature type="domain" description="Integrase catalytic" evidence="16">
    <location>
        <begin position="290"/>
        <end position="418"/>
    </location>
</feature>
<gene>
    <name evidence="17" type="ORF">PR003_g12329</name>
</gene>
<evidence type="ECO:0000256" key="10">
    <source>
        <dbReference type="ARBA" id="ARBA00022842"/>
    </source>
</evidence>
<dbReference type="Pfam" id="PF00665">
    <property type="entry name" value="rve"/>
    <property type="match status" value="1"/>
</dbReference>
<dbReference type="GO" id="GO:0005524">
    <property type="term" value="F:ATP binding"/>
    <property type="evidence" value="ECO:0007669"/>
    <property type="project" value="UniProtKB-KW"/>
</dbReference>
<keyword evidence="3" id="KW-0645">Protease</keyword>
<name>A0A6A4FIR1_9STRA</name>
<comment type="caution">
    <text evidence="17">The sequence shown here is derived from an EMBL/GenBank/DDBJ whole genome shotgun (WGS) entry which is preliminary data.</text>
</comment>
<evidence type="ECO:0000256" key="14">
    <source>
        <dbReference type="ARBA" id="ARBA00023113"/>
    </source>
</evidence>
<dbReference type="EMBL" id="QXFT01000740">
    <property type="protein sequence ID" value="KAE9336785.1"/>
    <property type="molecule type" value="Genomic_DNA"/>
</dbReference>
<dbReference type="Pfam" id="PF14223">
    <property type="entry name" value="Retrotran_gag_2"/>
    <property type="match status" value="1"/>
</dbReference>
<keyword evidence="11" id="KW-0229">DNA integration</keyword>
<dbReference type="InterPro" id="IPR001584">
    <property type="entry name" value="Integrase_cat-core"/>
</dbReference>
<keyword evidence="13" id="KW-0548">Nucleotidyltransferase</keyword>
<keyword evidence="10" id="KW-0460">Magnesium</keyword>
<dbReference type="Proteomes" id="UP000434957">
    <property type="component" value="Unassembled WGS sequence"/>
</dbReference>
<evidence type="ECO:0000256" key="8">
    <source>
        <dbReference type="ARBA" id="ARBA00022801"/>
    </source>
</evidence>
<keyword evidence="6" id="KW-0547">Nucleotide-binding</keyword>
<dbReference type="InterPro" id="IPR054722">
    <property type="entry name" value="PolX-like_BBD"/>
</dbReference>
<dbReference type="GO" id="GO:0015074">
    <property type="term" value="P:DNA integration"/>
    <property type="evidence" value="ECO:0007669"/>
    <property type="project" value="UniProtKB-KW"/>
</dbReference>
<evidence type="ECO:0000256" key="13">
    <source>
        <dbReference type="ARBA" id="ARBA00022932"/>
    </source>
</evidence>
<evidence type="ECO:0000256" key="4">
    <source>
        <dbReference type="ARBA" id="ARBA00022722"/>
    </source>
</evidence>
<evidence type="ECO:0000313" key="17">
    <source>
        <dbReference type="EMBL" id="KAE9336785.1"/>
    </source>
</evidence>
<protein>
    <recommendedName>
        <fullName evidence="16">Integrase catalytic domain-containing protein</fullName>
    </recommendedName>
</protein>
<dbReference type="GO" id="GO:0004519">
    <property type="term" value="F:endonuclease activity"/>
    <property type="evidence" value="ECO:0007669"/>
    <property type="project" value="UniProtKB-KW"/>
</dbReference>
<evidence type="ECO:0000256" key="3">
    <source>
        <dbReference type="ARBA" id="ARBA00022670"/>
    </source>
</evidence>
<dbReference type="GO" id="GO:0006310">
    <property type="term" value="P:DNA recombination"/>
    <property type="evidence" value="ECO:0007669"/>
    <property type="project" value="UniProtKB-KW"/>
</dbReference>
<keyword evidence="14" id="KW-0917">Virion maturation</keyword>
<keyword evidence="9" id="KW-0067">ATP-binding</keyword>
<evidence type="ECO:0000313" key="18">
    <source>
        <dbReference type="Proteomes" id="UP000434957"/>
    </source>
</evidence>
<dbReference type="AlphaFoldDB" id="A0A6A4FIR1"/>
<evidence type="ECO:0000256" key="7">
    <source>
        <dbReference type="ARBA" id="ARBA00022759"/>
    </source>
</evidence>
<reference evidence="17 18" key="1">
    <citation type="submission" date="2018-08" db="EMBL/GenBank/DDBJ databases">
        <title>Genomic investigation of the strawberry pathogen Phytophthora fragariae indicates pathogenicity is determined by transcriptional variation in three key races.</title>
        <authorList>
            <person name="Adams T.M."/>
            <person name="Armitage A.D."/>
            <person name="Sobczyk M.K."/>
            <person name="Bates H.J."/>
            <person name="Dunwell J.M."/>
            <person name="Nellist C.F."/>
            <person name="Harrison R.J."/>
        </authorList>
    </citation>
    <scope>NUCLEOTIDE SEQUENCE [LARGE SCALE GENOMIC DNA]</scope>
    <source>
        <strain evidence="17 18">SCRP333</strain>
    </source>
</reference>
<evidence type="ECO:0000256" key="11">
    <source>
        <dbReference type="ARBA" id="ARBA00022908"/>
    </source>
</evidence>
<dbReference type="GO" id="GO:0006508">
    <property type="term" value="P:proteolysis"/>
    <property type="evidence" value="ECO:0007669"/>
    <property type="project" value="UniProtKB-KW"/>
</dbReference>